<dbReference type="Proteomes" id="UP000760494">
    <property type="component" value="Unassembled WGS sequence"/>
</dbReference>
<dbReference type="CDD" id="cd05233">
    <property type="entry name" value="SDR_c"/>
    <property type="match status" value="1"/>
</dbReference>
<comment type="similarity">
    <text evidence="1">Belongs to the short-chain dehydrogenases/reductases (SDR) family.</text>
</comment>
<reference evidence="3" key="1">
    <citation type="submission" date="2019-05" db="EMBL/GenBank/DDBJ databases">
        <authorList>
            <person name="Piombo E."/>
        </authorList>
    </citation>
    <scope>NUCLEOTIDE SEQUENCE</scope>
    <source>
        <strain evidence="3">C2S</strain>
    </source>
</reference>
<dbReference type="AlphaFoldDB" id="A0A5Q3GEI2"/>
<dbReference type="SUPFAM" id="SSF51735">
    <property type="entry name" value="NAD(P)-binding Rossmann-fold domains"/>
    <property type="match status" value="1"/>
</dbReference>
<dbReference type="InterPro" id="IPR036291">
    <property type="entry name" value="NAD(P)-bd_dom_sf"/>
</dbReference>
<dbReference type="Gene3D" id="3.40.50.720">
    <property type="entry name" value="NAD(P)-binding Rossmann-like Domain"/>
    <property type="match status" value="1"/>
</dbReference>
<dbReference type="Pfam" id="PF00106">
    <property type="entry name" value="adh_short"/>
    <property type="match status" value="1"/>
</dbReference>
<comment type="caution">
    <text evidence="3">The sequence shown here is derived from an EMBL/GenBank/DDBJ whole genome shotgun (WGS) entry which is preliminary data.</text>
</comment>
<gene>
    <name evidence="3" type="ORF">C2S_9820</name>
</gene>
<evidence type="ECO:0000313" key="4">
    <source>
        <dbReference type="Proteomes" id="UP000760494"/>
    </source>
</evidence>
<evidence type="ECO:0000313" key="3">
    <source>
        <dbReference type="EMBL" id="VTT75201.1"/>
    </source>
</evidence>
<dbReference type="GO" id="GO:0016491">
    <property type="term" value="F:oxidoreductase activity"/>
    <property type="evidence" value="ECO:0007669"/>
    <property type="project" value="UniProtKB-KW"/>
</dbReference>
<evidence type="ECO:0000256" key="1">
    <source>
        <dbReference type="ARBA" id="ARBA00006484"/>
    </source>
</evidence>
<proteinExistence type="inferred from homology"/>
<dbReference type="PANTHER" id="PTHR43115">
    <property type="entry name" value="DEHYDROGENASE/REDUCTASE SDR FAMILY MEMBER 11"/>
    <property type="match status" value="1"/>
</dbReference>
<dbReference type="InterPro" id="IPR002347">
    <property type="entry name" value="SDR_fam"/>
</dbReference>
<organism evidence="3 4">
    <name type="scientific">Fusarium fujikuroi</name>
    <name type="common">Bakanae and foot rot disease fungus</name>
    <name type="synonym">Gibberella fujikuroi</name>
    <dbReference type="NCBI Taxonomy" id="5127"/>
    <lineage>
        <taxon>Eukaryota</taxon>
        <taxon>Fungi</taxon>
        <taxon>Dikarya</taxon>
        <taxon>Ascomycota</taxon>
        <taxon>Pezizomycotina</taxon>
        <taxon>Sordariomycetes</taxon>
        <taxon>Hypocreomycetidae</taxon>
        <taxon>Hypocreales</taxon>
        <taxon>Nectriaceae</taxon>
        <taxon>Fusarium</taxon>
        <taxon>Fusarium fujikuroi species complex</taxon>
    </lineage>
</organism>
<sequence>MNPPTATINGITIRNHGKPYEAISPERSELSQAGRTVLVCGGSTGIGHAIARNYCIAGASAVIILGRRGDVAEESASKLDEAYAGTKVTWRTCDLFNKDQAKQLWDDLEKEKTLVDVLIVNAVGQPELKPILEQGTDRLWQDFENNVHAPLYLVERFYKQPEHTKQKFVVSVSTQDIHRWDSAPQMPGYQLTKNSFAVVLQQIARDTPESSMRIISFHPSVVFTEAAKKAGYTEDTLPWSDGMLIRHLYALYQWLTYISENIPGGFAVWASSPKAEVLHGRFVWSTWDVNDLVSGDLRKQIESDPWLLKVGVKGL</sequence>
<name>A0A5Q3GEI2_FUSFU</name>
<protein>
    <submittedName>
        <fullName evidence="3">Uncharacterized protein</fullName>
    </submittedName>
</protein>
<dbReference type="EMBL" id="CABFJX010000377">
    <property type="protein sequence ID" value="VTT75201.1"/>
    <property type="molecule type" value="Genomic_DNA"/>
</dbReference>
<accession>A0A5Q3GEI2</accession>
<dbReference type="PANTHER" id="PTHR43115:SF4">
    <property type="entry name" value="DEHYDROGENASE_REDUCTASE SDR FAMILY MEMBER 11"/>
    <property type="match status" value="1"/>
</dbReference>
<keyword evidence="2" id="KW-0560">Oxidoreductase</keyword>
<dbReference type="PRINTS" id="PR00081">
    <property type="entry name" value="GDHRDH"/>
</dbReference>
<evidence type="ECO:0000256" key="2">
    <source>
        <dbReference type="ARBA" id="ARBA00023002"/>
    </source>
</evidence>